<dbReference type="UniPathway" id="UPA00115">
    <property type="reaction ID" value="UER00412"/>
</dbReference>
<sequence>MLVSRPPRRCFQAAARNQWRQRRMPTVQCVQKNAVTESKRAAAKACVDRFVSDGALLALGPGEMTNLVIEEVGRRLSAASLQGVAGVPVCDVAAHEAAFHGVPLVLESRAAEATVVVADADQLDLKANAALIGCACEPQQPDIPRFMAALTPGSSGSAPKLVLMTESSRVVGRLGGTLPVWLDADGWEEPAEELDDIFLGDAELWRRSSNGQPENPRGGDHPYISPQGHTIVDVRFYEGLKLYGEDESYDKIAAEIQQVSGVVAHGLLIGKAAAAVVARPGDEEGAQLVEF</sequence>
<keyword evidence="5" id="KW-0413">Isomerase</keyword>
<dbReference type="InterPro" id="IPR037171">
    <property type="entry name" value="NagB/RpiA_transferase-like"/>
</dbReference>
<dbReference type="Pfam" id="PF06026">
    <property type="entry name" value="Rib_5-P_isom_A"/>
    <property type="match status" value="1"/>
</dbReference>
<dbReference type="PANTHER" id="PTHR43748:SF1">
    <property type="entry name" value="RIBOSE-5-PHOSPHATE ISOMERASE 4, CHLOROPLASTIC-RELATED"/>
    <property type="match status" value="1"/>
</dbReference>
<evidence type="ECO:0000313" key="6">
    <source>
        <dbReference type="EMBL" id="GIL92894.1"/>
    </source>
</evidence>
<dbReference type="PANTHER" id="PTHR43748">
    <property type="entry name" value="RIBOSE-5-PHOSPHATE ISOMERASE 3, CHLOROPLASTIC-RELATED"/>
    <property type="match status" value="1"/>
</dbReference>
<dbReference type="SUPFAM" id="SSF100950">
    <property type="entry name" value="NagB/RpiA/CoA transferase-like"/>
    <property type="match status" value="1"/>
</dbReference>
<dbReference type="Proteomes" id="UP000747110">
    <property type="component" value="Unassembled WGS sequence"/>
</dbReference>
<dbReference type="EC" id="5.3.1.6" evidence="4"/>
<keyword evidence="7" id="KW-1185">Reference proteome</keyword>
<gene>
    <name evidence="6" type="ORF">Vretifemale_20373</name>
</gene>
<dbReference type="InterPro" id="IPR004788">
    <property type="entry name" value="Ribose5P_isomerase_type_A"/>
</dbReference>
<accession>A0A8J4GQC0</accession>
<dbReference type="AlphaFoldDB" id="A0A8J4GQC0"/>
<dbReference type="EMBL" id="BNCP01000084">
    <property type="protein sequence ID" value="GIL92894.1"/>
    <property type="molecule type" value="Genomic_DNA"/>
</dbReference>
<dbReference type="OrthoDB" id="1555531at2759"/>
<dbReference type="InterPro" id="IPR050262">
    <property type="entry name" value="Ribose-5P_isomerase"/>
</dbReference>
<reference evidence="6" key="1">
    <citation type="journal article" date="2021" name="Proc. Natl. Acad. Sci. U.S.A.">
        <title>Three genomes in the algal genus Volvox reveal the fate of a haploid sex-determining region after a transition to homothallism.</title>
        <authorList>
            <person name="Yamamoto K."/>
            <person name="Hamaji T."/>
            <person name="Kawai-Toyooka H."/>
            <person name="Matsuzaki R."/>
            <person name="Takahashi F."/>
            <person name="Nishimura Y."/>
            <person name="Kawachi M."/>
            <person name="Noguchi H."/>
            <person name="Minakuchi Y."/>
            <person name="Umen J.G."/>
            <person name="Toyoda A."/>
            <person name="Nozaki H."/>
        </authorList>
    </citation>
    <scope>NUCLEOTIDE SEQUENCE</scope>
    <source>
        <strain evidence="6">NIES-3786</strain>
    </source>
</reference>
<organism evidence="6 7">
    <name type="scientific">Volvox reticuliferus</name>
    <dbReference type="NCBI Taxonomy" id="1737510"/>
    <lineage>
        <taxon>Eukaryota</taxon>
        <taxon>Viridiplantae</taxon>
        <taxon>Chlorophyta</taxon>
        <taxon>core chlorophytes</taxon>
        <taxon>Chlorophyceae</taxon>
        <taxon>CS clade</taxon>
        <taxon>Chlamydomonadales</taxon>
        <taxon>Volvocaceae</taxon>
        <taxon>Volvox</taxon>
    </lineage>
</organism>
<comment type="pathway">
    <text evidence="2">Carbohydrate degradation; pentose phosphate pathway; D-ribose 5-phosphate from D-ribulose 5-phosphate (non-oxidative stage): step 1/1.</text>
</comment>
<evidence type="ECO:0000313" key="7">
    <source>
        <dbReference type="Proteomes" id="UP000747110"/>
    </source>
</evidence>
<name>A0A8J4GQC0_9CHLO</name>
<proteinExistence type="inferred from homology"/>
<evidence type="ECO:0000256" key="3">
    <source>
        <dbReference type="ARBA" id="ARBA00008088"/>
    </source>
</evidence>
<dbReference type="Gene3D" id="3.30.70.260">
    <property type="match status" value="1"/>
</dbReference>
<dbReference type="Gene3D" id="3.40.50.1360">
    <property type="match status" value="1"/>
</dbReference>
<dbReference type="GO" id="GO:0004751">
    <property type="term" value="F:ribose-5-phosphate isomerase activity"/>
    <property type="evidence" value="ECO:0007669"/>
    <property type="project" value="UniProtKB-EC"/>
</dbReference>
<comment type="similarity">
    <text evidence="3">Belongs to the ribose 5-phosphate isomerase family.</text>
</comment>
<evidence type="ECO:0000256" key="2">
    <source>
        <dbReference type="ARBA" id="ARBA00004988"/>
    </source>
</evidence>
<evidence type="ECO:0000256" key="5">
    <source>
        <dbReference type="ARBA" id="ARBA00023235"/>
    </source>
</evidence>
<dbReference type="GO" id="GO:0009052">
    <property type="term" value="P:pentose-phosphate shunt, non-oxidative branch"/>
    <property type="evidence" value="ECO:0007669"/>
    <property type="project" value="InterPro"/>
</dbReference>
<protein>
    <recommendedName>
        <fullName evidence="4">ribose-5-phosphate isomerase</fullName>
        <ecNumber evidence="4">5.3.1.6</ecNumber>
    </recommendedName>
</protein>
<comment type="caution">
    <text evidence="6">The sequence shown here is derived from an EMBL/GenBank/DDBJ whole genome shotgun (WGS) entry which is preliminary data.</text>
</comment>
<dbReference type="SUPFAM" id="SSF75445">
    <property type="entry name" value="D-ribose-5-phosphate isomerase (RpiA), lid domain"/>
    <property type="match status" value="1"/>
</dbReference>
<evidence type="ECO:0000256" key="4">
    <source>
        <dbReference type="ARBA" id="ARBA00011959"/>
    </source>
</evidence>
<comment type="catalytic activity">
    <reaction evidence="1">
        <text>aldehydo-D-ribose 5-phosphate = D-ribulose 5-phosphate</text>
        <dbReference type="Rhea" id="RHEA:14657"/>
        <dbReference type="ChEBI" id="CHEBI:58121"/>
        <dbReference type="ChEBI" id="CHEBI:58273"/>
        <dbReference type="EC" id="5.3.1.6"/>
    </reaction>
</comment>
<evidence type="ECO:0000256" key="1">
    <source>
        <dbReference type="ARBA" id="ARBA00001713"/>
    </source>
</evidence>